<comment type="caution">
    <text evidence="7">The sequence shown here is derived from an EMBL/GenBank/DDBJ whole genome shotgun (WGS) entry which is preliminary data.</text>
</comment>
<dbReference type="EMBL" id="CAGKOT010000044">
    <property type="protein sequence ID" value="CAB5381280.1"/>
    <property type="molecule type" value="Genomic_DNA"/>
</dbReference>
<evidence type="ECO:0000313" key="7">
    <source>
        <dbReference type="EMBL" id="CAB5381280.1"/>
    </source>
</evidence>
<dbReference type="PANTHER" id="PTHR46481:SF10">
    <property type="entry name" value="ZINC FINGER BED DOMAIN-CONTAINING PROTEIN 39"/>
    <property type="match status" value="1"/>
</dbReference>
<feature type="region of interest" description="Disordered" evidence="6">
    <location>
        <begin position="318"/>
        <end position="357"/>
    </location>
</feature>
<evidence type="ECO:0000256" key="4">
    <source>
        <dbReference type="ARBA" id="ARBA00022833"/>
    </source>
</evidence>
<organism evidence="7 8">
    <name type="scientific">Rhizophagus irregularis</name>
    <dbReference type="NCBI Taxonomy" id="588596"/>
    <lineage>
        <taxon>Eukaryota</taxon>
        <taxon>Fungi</taxon>
        <taxon>Fungi incertae sedis</taxon>
        <taxon>Mucoromycota</taxon>
        <taxon>Glomeromycotina</taxon>
        <taxon>Glomeromycetes</taxon>
        <taxon>Glomerales</taxon>
        <taxon>Glomeraceae</taxon>
        <taxon>Rhizophagus</taxon>
    </lineage>
</organism>
<gene>
    <name evidence="7" type="ORF">CHRIB12_LOCUS17430</name>
</gene>
<keyword evidence="2" id="KW-0479">Metal-binding</keyword>
<evidence type="ECO:0000256" key="5">
    <source>
        <dbReference type="ARBA" id="ARBA00023242"/>
    </source>
</evidence>
<name>A0A916EGR1_9GLOM</name>
<evidence type="ECO:0000256" key="1">
    <source>
        <dbReference type="ARBA" id="ARBA00004123"/>
    </source>
</evidence>
<evidence type="ECO:0000256" key="6">
    <source>
        <dbReference type="SAM" id="MobiDB-lite"/>
    </source>
</evidence>
<feature type="compositionally biased region" description="Basic and acidic residues" evidence="6">
    <location>
        <begin position="318"/>
        <end position="327"/>
    </location>
</feature>
<feature type="compositionally biased region" description="Acidic residues" evidence="6">
    <location>
        <begin position="340"/>
        <end position="350"/>
    </location>
</feature>
<feature type="compositionally biased region" description="Acidic residues" evidence="6">
    <location>
        <begin position="463"/>
        <end position="484"/>
    </location>
</feature>
<feature type="region of interest" description="Disordered" evidence="6">
    <location>
        <begin position="462"/>
        <end position="502"/>
    </location>
</feature>
<proteinExistence type="predicted"/>
<keyword evidence="5" id="KW-0539">Nucleus</keyword>
<reference evidence="7" key="1">
    <citation type="submission" date="2020-05" db="EMBL/GenBank/DDBJ databases">
        <authorList>
            <person name="Rincon C."/>
            <person name="Sanders R I."/>
            <person name="Robbins C."/>
            <person name="Chaturvedi A."/>
        </authorList>
    </citation>
    <scope>NUCLEOTIDE SEQUENCE</scope>
    <source>
        <strain evidence="7">CHB12</strain>
    </source>
</reference>
<dbReference type="GO" id="GO:0005634">
    <property type="term" value="C:nucleus"/>
    <property type="evidence" value="ECO:0007669"/>
    <property type="project" value="UniProtKB-SubCell"/>
</dbReference>
<dbReference type="VEuPathDB" id="FungiDB:RhiirFUN_002916"/>
<keyword evidence="3" id="KW-0863">Zinc-finger</keyword>
<dbReference type="GO" id="GO:0008270">
    <property type="term" value="F:zinc ion binding"/>
    <property type="evidence" value="ECO:0007669"/>
    <property type="project" value="UniProtKB-KW"/>
</dbReference>
<dbReference type="Proteomes" id="UP000684084">
    <property type="component" value="Unassembled WGS sequence"/>
</dbReference>
<protein>
    <recommendedName>
        <fullName evidence="9">BED-type domain-containing protein</fullName>
    </recommendedName>
</protein>
<dbReference type="PANTHER" id="PTHR46481">
    <property type="entry name" value="ZINC FINGER BED DOMAIN-CONTAINING PROTEIN 4"/>
    <property type="match status" value="1"/>
</dbReference>
<evidence type="ECO:0000256" key="3">
    <source>
        <dbReference type="ARBA" id="ARBA00022771"/>
    </source>
</evidence>
<keyword evidence="4" id="KW-0862">Zinc</keyword>
<dbReference type="AlphaFoldDB" id="A0A916EGR1"/>
<evidence type="ECO:0008006" key="9">
    <source>
        <dbReference type="Google" id="ProtNLM"/>
    </source>
</evidence>
<comment type="subcellular location">
    <subcellularLocation>
        <location evidence="1">Nucleus</location>
    </subcellularLocation>
</comment>
<dbReference type="OrthoDB" id="2404704at2759"/>
<dbReference type="InterPro" id="IPR052035">
    <property type="entry name" value="ZnF_BED_domain_contain"/>
</dbReference>
<sequence>MSRIFTIDEEIWDYIPDTVSEFSDIDSTFNDIFTGSNRAPLTTPSAPSSTDFLDIKDQLHAAKKVKLYKPKRKYTKTSWVWQYMIQNNEYDICKVPVINMQNKEICCGQRFLHNRSTGNMANHLREKHSIYEGINKQPDKSIQLTVPQVMEKAKVKLHKEPRNQEIRQAIAEWITIDNLPINVIQGKSYQKMMTTLDPAFLIPSNKRIKKEIDTGYTNAIEELKILLGNTCESASLTTDLWIAKSKHGYIGVTLHWLSEDFQVYDCLLCMERMQYPHTGTNIVSFLKKKVAEFGLEGKITCVVTLHFFTSSPKQSERLDNAQKECQRHKNTSLQDISDNSSDDSDDDDGTNEQVLNISTNMQEPILRNIADIKTRWNSKYHSWNRLLKLRKAIEWLDATLPLSDNYDDQPFEDATTYFSGTSYATLSIIYPLIQVLKFKYAENDEVNDDDLELEQDAPNFQYEESDEESDLSDSDEENNPELDTPEQSTTHHHQTRSKAAAASTIQPAQDILKIMKQTIYNSLFIY</sequence>
<accession>A0A916EGR1</accession>
<evidence type="ECO:0000313" key="8">
    <source>
        <dbReference type="Proteomes" id="UP000684084"/>
    </source>
</evidence>
<evidence type="ECO:0000256" key="2">
    <source>
        <dbReference type="ARBA" id="ARBA00022723"/>
    </source>
</evidence>